<feature type="region of interest" description="Disordered" evidence="1">
    <location>
        <begin position="1"/>
        <end position="28"/>
    </location>
</feature>
<evidence type="ECO:0000313" key="2">
    <source>
        <dbReference type="EMBL" id="PMS33154.1"/>
    </source>
</evidence>
<evidence type="ECO:0000256" key="1">
    <source>
        <dbReference type="SAM" id="MobiDB-lite"/>
    </source>
</evidence>
<sequence>MLVGGATDSLAKGESGGHPITGMNRFKRGFPDAHAPHAALVSTRKPAAPWWAGRFPFMGLSARIESH</sequence>
<evidence type="ECO:0000313" key="3">
    <source>
        <dbReference type="Proteomes" id="UP000235659"/>
    </source>
</evidence>
<dbReference type="Proteomes" id="UP000235659">
    <property type="component" value="Unassembled WGS sequence"/>
</dbReference>
<gene>
    <name evidence="2" type="ORF">C0Z16_06515</name>
</gene>
<keyword evidence="3" id="KW-1185">Reference proteome</keyword>
<name>A0ABX4VDJ4_9BURK</name>
<dbReference type="EMBL" id="PNXY01000003">
    <property type="protein sequence ID" value="PMS33154.1"/>
    <property type="molecule type" value="Genomic_DNA"/>
</dbReference>
<organism evidence="2 3">
    <name type="scientific">Paraburkholderia rhynchosiae</name>
    <dbReference type="NCBI Taxonomy" id="487049"/>
    <lineage>
        <taxon>Bacteria</taxon>
        <taxon>Pseudomonadati</taxon>
        <taxon>Pseudomonadota</taxon>
        <taxon>Betaproteobacteria</taxon>
        <taxon>Burkholderiales</taxon>
        <taxon>Burkholderiaceae</taxon>
        <taxon>Paraburkholderia</taxon>
    </lineage>
</organism>
<protein>
    <submittedName>
        <fullName evidence="2">Uncharacterized protein</fullName>
    </submittedName>
</protein>
<comment type="caution">
    <text evidence="2">The sequence shown here is derived from an EMBL/GenBank/DDBJ whole genome shotgun (WGS) entry which is preliminary data.</text>
</comment>
<reference evidence="2 3" key="1">
    <citation type="submission" date="2018-01" db="EMBL/GenBank/DDBJ databases">
        <title>Whole genome analyses suggest that Burkholderia sensu lato contains two further novel genera in the rhizoxinica-symbiotica group Mycetohabitans gen. nov., and Trinickia gen. nov.: implications for the evolution of diazotrophy and nodulation in the Burkholderiaceae.</title>
        <authorList>
            <person name="Estrada-de los Santos P."/>
            <person name="Palmer M."/>
            <person name="Chavez-Ramirez B."/>
            <person name="Beukes C."/>
            <person name="Steenkamp E.T."/>
            <person name="Hirsch A.M."/>
            <person name="Manyaka P."/>
            <person name="Maluk M."/>
            <person name="Lafos M."/>
            <person name="Crook M."/>
            <person name="Gross E."/>
            <person name="Simon M.F."/>
            <person name="Bueno dos Reis Junior F."/>
            <person name="Poole P.S."/>
            <person name="Venter S.N."/>
            <person name="James E.K."/>
        </authorList>
    </citation>
    <scope>NUCLEOTIDE SEQUENCE [LARGE SCALE GENOMIC DNA]</scope>
    <source>
        <strain evidence="2 3">WSM 3937</strain>
    </source>
</reference>
<proteinExistence type="predicted"/>
<accession>A0ABX4VDJ4</accession>